<dbReference type="SFLD" id="SFLDG01137">
    <property type="entry name" value="C1.6.1:_Phosphoserine_Phosphat"/>
    <property type="match status" value="1"/>
</dbReference>
<comment type="pathway">
    <text evidence="2">Amino-acid biosynthesis; L-serine biosynthesis; L-serine from 3-phospho-D-glycerate: step 3/3.</text>
</comment>
<reference evidence="15 17" key="2">
    <citation type="submission" date="2018-08" db="EMBL/GenBank/DDBJ databases">
        <title>Complete genome of the Arcobacter skirrowii type strain LMG 6621.</title>
        <authorList>
            <person name="Miller W.G."/>
            <person name="Yee E."/>
            <person name="Bono J.L."/>
        </authorList>
    </citation>
    <scope>NUCLEOTIDE SEQUENCE [LARGE SCALE GENOMIC DNA]</scope>
    <source>
        <strain evidence="15 17">CCUG 10374</strain>
    </source>
</reference>
<dbReference type="GO" id="GO:0006564">
    <property type="term" value="P:L-serine biosynthetic process"/>
    <property type="evidence" value="ECO:0007669"/>
    <property type="project" value="UniProtKB-KW"/>
</dbReference>
<dbReference type="InterPro" id="IPR050582">
    <property type="entry name" value="HAD-like_SerB"/>
</dbReference>
<keyword evidence="8 15" id="KW-0378">Hydrolase</keyword>
<comment type="catalytic activity">
    <reaction evidence="12">
        <text>O-phospho-L-serine + H2O = L-serine + phosphate</text>
        <dbReference type="Rhea" id="RHEA:21208"/>
        <dbReference type="ChEBI" id="CHEBI:15377"/>
        <dbReference type="ChEBI" id="CHEBI:33384"/>
        <dbReference type="ChEBI" id="CHEBI:43474"/>
        <dbReference type="ChEBI" id="CHEBI:57524"/>
        <dbReference type="EC" id="3.1.3.3"/>
    </reaction>
</comment>
<evidence type="ECO:0000313" key="17">
    <source>
        <dbReference type="Proteomes" id="UP000262029"/>
    </source>
</evidence>
<proteinExistence type="inferred from homology"/>
<dbReference type="SUPFAM" id="SSF56784">
    <property type="entry name" value="HAD-like"/>
    <property type="match status" value="1"/>
</dbReference>
<dbReference type="Gene3D" id="3.40.50.1000">
    <property type="entry name" value="HAD superfamily/HAD-like"/>
    <property type="match status" value="1"/>
</dbReference>
<keyword evidence="9" id="KW-0460">Magnesium</keyword>
<evidence type="ECO:0000256" key="1">
    <source>
        <dbReference type="ARBA" id="ARBA00001946"/>
    </source>
</evidence>
<dbReference type="GO" id="GO:0000287">
    <property type="term" value="F:magnesium ion binding"/>
    <property type="evidence" value="ECO:0007669"/>
    <property type="project" value="TreeGrafter"/>
</dbReference>
<feature type="active site" description="Proton donor" evidence="14">
    <location>
        <position position="9"/>
    </location>
</feature>
<comment type="cofactor">
    <cofactor evidence="1">
        <name>Mg(2+)</name>
        <dbReference type="ChEBI" id="CHEBI:18420"/>
    </cofactor>
</comment>
<evidence type="ECO:0000313" key="16">
    <source>
        <dbReference type="EMBL" id="RXI27000.1"/>
    </source>
</evidence>
<feature type="active site" description="Nucleophile" evidence="14">
    <location>
        <position position="7"/>
    </location>
</feature>
<evidence type="ECO:0000256" key="2">
    <source>
        <dbReference type="ARBA" id="ARBA00005135"/>
    </source>
</evidence>
<dbReference type="SFLD" id="SFLDG01136">
    <property type="entry name" value="C1.6:_Phosphoserine_Phosphatas"/>
    <property type="match status" value="1"/>
</dbReference>
<dbReference type="Proteomes" id="UP000262029">
    <property type="component" value="Chromosome"/>
</dbReference>
<dbReference type="EMBL" id="NXIC01000001">
    <property type="protein sequence ID" value="RXI27000.1"/>
    <property type="molecule type" value="Genomic_DNA"/>
</dbReference>
<evidence type="ECO:0000256" key="8">
    <source>
        <dbReference type="ARBA" id="ARBA00022801"/>
    </source>
</evidence>
<comment type="similarity">
    <text evidence="3">Belongs to the HAD-like hydrolase superfamily. SerB family.</text>
</comment>
<dbReference type="NCBIfam" id="TIGR01488">
    <property type="entry name" value="HAD-SF-IB"/>
    <property type="match status" value="1"/>
</dbReference>
<protein>
    <recommendedName>
        <fullName evidence="5">Phosphoserine phosphatase</fullName>
        <ecNumber evidence="4">3.1.3.3</ecNumber>
    </recommendedName>
    <alternativeName>
        <fullName evidence="11">O-phosphoserine phosphohydrolase</fullName>
    </alternativeName>
</protein>
<keyword evidence="10" id="KW-0718">Serine biosynthesis</keyword>
<dbReference type="NCBIfam" id="TIGR00338">
    <property type="entry name" value="serB"/>
    <property type="match status" value="1"/>
</dbReference>
<evidence type="ECO:0000256" key="3">
    <source>
        <dbReference type="ARBA" id="ARBA00009184"/>
    </source>
</evidence>
<evidence type="ECO:0000256" key="10">
    <source>
        <dbReference type="ARBA" id="ARBA00023299"/>
    </source>
</evidence>
<keyword evidence="7" id="KW-0479">Metal-binding</keyword>
<dbReference type="InterPro" id="IPR023214">
    <property type="entry name" value="HAD_sf"/>
</dbReference>
<organism evidence="15 17">
    <name type="scientific">Aliarcobacter skirrowii CCUG 10374</name>
    <dbReference type="NCBI Taxonomy" id="1032239"/>
    <lineage>
        <taxon>Bacteria</taxon>
        <taxon>Pseudomonadati</taxon>
        <taxon>Campylobacterota</taxon>
        <taxon>Epsilonproteobacteria</taxon>
        <taxon>Campylobacterales</taxon>
        <taxon>Arcobacteraceae</taxon>
        <taxon>Aliarcobacter</taxon>
    </lineage>
</organism>
<evidence type="ECO:0000256" key="14">
    <source>
        <dbReference type="PIRSR" id="PIRSR604469-1"/>
    </source>
</evidence>
<dbReference type="GO" id="GO:0036424">
    <property type="term" value="F:L-phosphoserine phosphatase activity"/>
    <property type="evidence" value="ECO:0007669"/>
    <property type="project" value="InterPro"/>
</dbReference>
<dbReference type="AlphaFoldDB" id="A0AAD0SK25"/>
<evidence type="ECO:0000256" key="12">
    <source>
        <dbReference type="ARBA" id="ARBA00048138"/>
    </source>
</evidence>
<reference evidence="16 18" key="1">
    <citation type="submission" date="2017-09" db="EMBL/GenBank/DDBJ databases">
        <title>Genomics of the genus Arcobacter.</title>
        <authorList>
            <person name="Perez-Cataluna A."/>
            <person name="Figueras M.J."/>
            <person name="Salas-Masso N."/>
        </authorList>
    </citation>
    <scope>NUCLEOTIDE SEQUENCE [LARGE SCALE GENOMIC DNA]</scope>
    <source>
        <strain evidence="16 18">LMG 6621</strain>
    </source>
</reference>
<evidence type="ECO:0000256" key="6">
    <source>
        <dbReference type="ARBA" id="ARBA00022605"/>
    </source>
</evidence>
<evidence type="ECO:0000256" key="7">
    <source>
        <dbReference type="ARBA" id="ARBA00022723"/>
    </source>
</evidence>
<dbReference type="GeneID" id="61749983"/>
<dbReference type="GO" id="GO:0005737">
    <property type="term" value="C:cytoplasm"/>
    <property type="evidence" value="ECO:0007669"/>
    <property type="project" value="TreeGrafter"/>
</dbReference>
<evidence type="ECO:0000313" key="18">
    <source>
        <dbReference type="Proteomes" id="UP000290580"/>
    </source>
</evidence>
<accession>A0AAD0SK25</accession>
<evidence type="ECO:0000256" key="5">
    <source>
        <dbReference type="ARBA" id="ARBA00015196"/>
    </source>
</evidence>
<dbReference type="Proteomes" id="UP000290580">
    <property type="component" value="Unassembled WGS sequence"/>
</dbReference>
<dbReference type="InterPro" id="IPR036412">
    <property type="entry name" value="HAD-like_sf"/>
</dbReference>
<comment type="catalytic activity">
    <reaction evidence="13">
        <text>O-phospho-D-serine + H2O = D-serine + phosphate</text>
        <dbReference type="Rhea" id="RHEA:24873"/>
        <dbReference type="ChEBI" id="CHEBI:15377"/>
        <dbReference type="ChEBI" id="CHEBI:35247"/>
        <dbReference type="ChEBI" id="CHEBI:43474"/>
        <dbReference type="ChEBI" id="CHEBI:58680"/>
        <dbReference type="EC" id="3.1.3.3"/>
    </reaction>
</comment>
<dbReference type="PANTHER" id="PTHR43344">
    <property type="entry name" value="PHOSPHOSERINE PHOSPHATASE"/>
    <property type="match status" value="1"/>
</dbReference>
<sequence length="208" mass="22999">MKLAVFDFDSTLMDGETIDFLADEFGIGSEVKKITEEAMSGRLDFFESLIQRVALLKGMDYKKVVDICANLPLMTGSKEIVKELQKMNYKVVCFSGGFRLGTSPAKYKLGLDADFSNILHQKDGVLTGLVGGDMMFGYSKGDMIQRLQGLLKISKEDTLVCGDGANDLSMFEKADTRVAFCAKDILKKEANIIVDTKDLTKILDYIKA</sequence>
<dbReference type="SFLD" id="SFLDF00029">
    <property type="entry name" value="phosphoserine_phosphatase"/>
    <property type="match status" value="1"/>
</dbReference>
<gene>
    <name evidence="15" type="primary">serB</name>
    <name evidence="15" type="ORF">ASKIR_0229</name>
    <name evidence="16" type="ORF">CP959_02565</name>
</gene>
<dbReference type="SFLD" id="SFLDS00003">
    <property type="entry name" value="Haloacid_Dehalogenase"/>
    <property type="match status" value="1"/>
</dbReference>
<evidence type="ECO:0000256" key="9">
    <source>
        <dbReference type="ARBA" id="ARBA00022842"/>
    </source>
</evidence>
<dbReference type="RefSeq" id="WP_115588014.1">
    <property type="nucleotide sequence ID" value="NZ_CP032099.1"/>
</dbReference>
<dbReference type="PANTHER" id="PTHR43344:SF2">
    <property type="entry name" value="PHOSPHOSERINE PHOSPHATASE"/>
    <property type="match status" value="1"/>
</dbReference>
<dbReference type="InterPro" id="IPR004469">
    <property type="entry name" value="PSP"/>
</dbReference>
<evidence type="ECO:0000313" key="15">
    <source>
        <dbReference type="EMBL" id="AXX84065.1"/>
    </source>
</evidence>
<dbReference type="EC" id="3.1.3.3" evidence="4"/>
<evidence type="ECO:0000256" key="4">
    <source>
        <dbReference type="ARBA" id="ARBA00012640"/>
    </source>
</evidence>
<name>A0AAD0SK25_9BACT</name>
<dbReference type="EMBL" id="CP032099">
    <property type="protein sequence ID" value="AXX84065.1"/>
    <property type="molecule type" value="Genomic_DNA"/>
</dbReference>
<evidence type="ECO:0000256" key="11">
    <source>
        <dbReference type="ARBA" id="ARBA00031693"/>
    </source>
</evidence>
<dbReference type="Pfam" id="PF00702">
    <property type="entry name" value="Hydrolase"/>
    <property type="match status" value="1"/>
</dbReference>
<keyword evidence="6" id="KW-0028">Amino-acid biosynthesis</keyword>
<keyword evidence="18" id="KW-1185">Reference proteome</keyword>
<evidence type="ECO:0000256" key="13">
    <source>
        <dbReference type="ARBA" id="ARBA00048523"/>
    </source>
</evidence>